<dbReference type="STRING" id="573983.B0681_07125"/>
<dbReference type="AlphaFoldDB" id="A0A1T0CQ25"/>
<dbReference type="RefSeq" id="WP_078318056.1">
    <property type="nucleotide sequence ID" value="NZ_MUYV01000009.1"/>
</dbReference>
<evidence type="ECO:0000313" key="2">
    <source>
        <dbReference type="Proteomes" id="UP000190683"/>
    </source>
</evidence>
<keyword evidence="2" id="KW-1185">Reference proteome</keyword>
<evidence type="ECO:0000313" key="1">
    <source>
        <dbReference type="EMBL" id="OOS24452.1"/>
    </source>
</evidence>
<name>A0A1T0CQ25_9GAMM</name>
<gene>
    <name evidence="1" type="ORF">B0681_07125</name>
</gene>
<protein>
    <submittedName>
        <fullName evidence="1">Uncharacterized protein</fullName>
    </submittedName>
</protein>
<dbReference type="Proteomes" id="UP000190683">
    <property type="component" value="Unassembled WGS sequence"/>
</dbReference>
<dbReference type="EMBL" id="MUYV01000009">
    <property type="protein sequence ID" value="OOS24452.1"/>
    <property type="molecule type" value="Genomic_DNA"/>
</dbReference>
<comment type="caution">
    <text evidence="1">The sequence shown here is derived from an EMBL/GenBank/DDBJ whole genome shotgun (WGS) entry which is preliminary data.</text>
</comment>
<sequence length="125" mass="14541">MKVTLTPLFAKHLQNFPKADRQKILAFINHVEQFGLNNLAGRNKSSDNAPTNHPSWLNYVNYAKMHRLWHYHIGIPDYQGELGDLTSEYILHYIRNEDEIILVDLSSHPPFALPLPHYLPIQEDL</sequence>
<organism evidence="1 2">
    <name type="scientific">Moraxella porci DSM 25326</name>
    <dbReference type="NCBI Taxonomy" id="573983"/>
    <lineage>
        <taxon>Bacteria</taxon>
        <taxon>Pseudomonadati</taxon>
        <taxon>Pseudomonadota</taxon>
        <taxon>Gammaproteobacteria</taxon>
        <taxon>Moraxellales</taxon>
        <taxon>Moraxellaceae</taxon>
        <taxon>Moraxella</taxon>
    </lineage>
</organism>
<proteinExistence type="predicted"/>
<accession>A0A1T0CQ25</accession>
<reference evidence="1 2" key="1">
    <citation type="submission" date="2017-02" db="EMBL/GenBank/DDBJ databases">
        <title>Draft genome sequence of Moraxella porci CCUG 54912T type strain.</title>
        <authorList>
            <person name="Salva-Serra F."/>
            <person name="Engstrom-Jakobsson H."/>
            <person name="Thorell K."/>
            <person name="Jaen-Luchoro D."/>
            <person name="Gonzales-Siles L."/>
            <person name="Karlsson R."/>
            <person name="Yazdan S."/>
            <person name="Boulund F."/>
            <person name="Johnning A."/>
            <person name="Engstrand L."/>
            <person name="Kristiansson E."/>
            <person name="Moore E."/>
        </authorList>
    </citation>
    <scope>NUCLEOTIDE SEQUENCE [LARGE SCALE GENOMIC DNA]</scope>
    <source>
        <strain evidence="1 2">CCUG 54912</strain>
    </source>
</reference>